<dbReference type="PANTHER" id="PTHR30386:SF28">
    <property type="entry name" value="EXPORTED PROTEIN"/>
    <property type="match status" value="1"/>
</dbReference>
<reference evidence="3 4" key="1">
    <citation type="submission" date="2016-10" db="EMBL/GenBank/DDBJ databases">
        <authorList>
            <person name="de Groot N.N."/>
        </authorList>
    </citation>
    <scope>NUCLEOTIDE SEQUENCE [LARGE SCALE GENOMIC DNA]</scope>
    <source>
        <strain evidence="3 4">LMG 23650</strain>
    </source>
</reference>
<protein>
    <submittedName>
        <fullName evidence="3">Membrane fusion protein</fullName>
    </submittedName>
</protein>
<feature type="transmembrane region" description="Helical" evidence="2">
    <location>
        <begin position="32"/>
        <end position="52"/>
    </location>
</feature>
<dbReference type="EMBL" id="FOQU01000001">
    <property type="protein sequence ID" value="SFH80990.1"/>
    <property type="molecule type" value="Genomic_DNA"/>
</dbReference>
<proteinExistence type="predicted"/>
<dbReference type="AlphaFoldDB" id="A0A1I3D2K8"/>
<dbReference type="PRINTS" id="PR01490">
    <property type="entry name" value="RTXTOXIND"/>
</dbReference>
<gene>
    <name evidence="3" type="ORF">SAMN05192543_10179</name>
</gene>
<dbReference type="Gene3D" id="2.40.50.100">
    <property type="match status" value="1"/>
</dbReference>
<dbReference type="Gene3D" id="2.40.30.170">
    <property type="match status" value="1"/>
</dbReference>
<accession>A0A1I3D2K8</accession>
<dbReference type="InterPro" id="IPR050739">
    <property type="entry name" value="MFP"/>
</dbReference>
<evidence type="ECO:0000313" key="4">
    <source>
        <dbReference type="Proteomes" id="UP000199548"/>
    </source>
</evidence>
<organism evidence="3 4">
    <name type="scientific">Paraburkholderia megapolitana</name>
    <dbReference type="NCBI Taxonomy" id="420953"/>
    <lineage>
        <taxon>Bacteria</taxon>
        <taxon>Pseudomonadati</taxon>
        <taxon>Pseudomonadota</taxon>
        <taxon>Betaproteobacteria</taxon>
        <taxon>Burkholderiales</taxon>
        <taxon>Burkholderiaceae</taxon>
        <taxon>Paraburkholderia</taxon>
    </lineage>
</organism>
<feature type="coiled-coil region" evidence="1">
    <location>
        <begin position="119"/>
        <end position="164"/>
    </location>
</feature>
<keyword evidence="2" id="KW-0472">Membrane</keyword>
<dbReference type="RefSeq" id="WP_091006214.1">
    <property type="nucleotide sequence ID" value="NZ_CP041743.1"/>
</dbReference>
<keyword evidence="2" id="KW-0812">Transmembrane</keyword>
<keyword evidence="1" id="KW-0175">Coiled coil</keyword>
<evidence type="ECO:0000313" key="3">
    <source>
        <dbReference type="EMBL" id="SFH80990.1"/>
    </source>
</evidence>
<dbReference type="PANTHER" id="PTHR30386">
    <property type="entry name" value="MEMBRANE FUSION SUBUNIT OF EMRAB-TOLC MULTIDRUG EFFLUX PUMP"/>
    <property type="match status" value="1"/>
</dbReference>
<dbReference type="Proteomes" id="UP000199548">
    <property type="component" value="Unassembled WGS sequence"/>
</dbReference>
<evidence type="ECO:0000256" key="2">
    <source>
        <dbReference type="SAM" id="Phobius"/>
    </source>
</evidence>
<keyword evidence="4" id="KW-1185">Reference proteome</keyword>
<dbReference type="SUPFAM" id="SSF111369">
    <property type="entry name" value="HlyD-like secretion proteins"/>
    <property type="match status" value="1"/>
</dbReference>
<evidence type="ECO:0000256" key="1">
    <source>
        <dbReference type="SAM" id="Coils"/>
    </source>
</evidence>
<keyword evidence="2" id="KW-1133">Transmembrane helix</keyword>
<dbReference type="Gene3D" id="1.10.287.470">
    <property type="entry name" value="Helix hairpin bin"/>
    <property type="match status" value="1"/>
</dbReference>
<dbReference type="OrthoDB" id="9775513at2"/>
<dbReference type="STRING" id="420953.SAMN05192543_10179"/>
<sequence length="424" mass="46221">MSFRHSIFRSEALQSQCVGAYSEIILIRPVSFAFLTASAVCMAFAVGLFFAFGSYTRRATVEGVLVPDTGLVKVYARESGVVMKKAVTEGRYVTRGQVLYAISTDLQSAAEGQTQAIVIAQARQRKASLQDEIAKTRLLQQDERETLQARIANLRAELGRIDDQLTDQRTRASIAADAATRYEDLLAKDYISKDQAQQRQSDLLDQQSKLNGLQRDRSSTSQALTEAVNSLAGLSLKQQNQLSQIERSVIDVDQTLVESEARRELVVTAPETGMATAVIAEPGQTVDSTRPLVSIVPTGAQWQAHLFVPSAAAGFIRVGAPVLIRYQAYPYQKFGQYQATVQSITSSALSAAELAASGGPATGSTTGNSTFYRITAGLKSQTVTAYGKPQFLRAGMTLQADVLQEQRRLYEWVLEPLYSLTGKL</sequence>
<name>A0A1I3D2K8_9BURK</name>